<dbReference type="GO" id="GO:0004484">
    <property type="term" value="F:mRNA guanylyltransferase activity"/>
    <property type="evidence" value="ECO:0007669"/>
    <property type="project" value="TreeGrafter"/>
</dbReference>
<dbReference type="InterPro" id="IPR000387">
    <property type="entry name" value="Tyr_Pase_dom"/>
</dbReference>
<dbReference type="GO" id="GO:0006370">
    <property type="term" value="P:7-methylguanosine mRNA capping"/>
    <property type="evidence" value="ECO:0007669"/>
    <property type="project" value="TreeGrafter"/>
</dbReference>
<dbReference type="Proteomes" id="UP000007819">
    <property type="component" value="Chromosome A1"/>
</dbReference>
<accession>A0A8R2A9R4</accession>
<dbReference type="InterPro" id="IPR000340">
    <property type="entry name" value="Dual-sp_phosphatase_cat-dom"/>
</dbReference>
<organism evidence="2 3">
    <name type="scientific">Acyrthosiphon pisum</name>
    <name type="common">Pea aphid</name>
    <dbReference type="NCBI Taxonomy" id="7029"/>
    <lineage>
        <taxon>Eukaryota</taxon>
        <taxon>Metazoa</taxon>
        <taxon>Ecdysozoa</taxon>
        <taxon>Arthropoda</taxon>
        <taxon>Hexapoda</taxon>
        <taxon>Insecta</taxon>
        <taxon>Pterygota</taxon>
        <taxon>Neoptera</taxon>
        <taxon>Paraneoptera</taxon>
        <taxon>Hemiptera</taxon>
        <taxon>Sternorrhyncha</taxon>
        <taxon>Aphidomorpha</taxon>
        <taxon>Aphidoidea</taxon>
        <taxon>Aphididae</taxon>
        <taxon>Macrosiphini</taxon>
        <taxon>Acyrthosiphon</taxon>
    </lineage>
</organism>
<dbReference type="InterPro" id="IPR051029">
    <property type="entry name" value="mRNA_Capping_Enz/RNA_Phosphat"/>
</dbReference>
<dbReference type="PROSITE" id="PS50056">
    <property type="entry name" value="TYR_PHOSPHATASE_2"/>
    <property type="match status" value="1"/>
</dbReference>
<dbReference type="PANTHER" id="PTHR10367:SF17">
    <property type="entry name" value="MRNA-CAPPING ENZYME"/>
    <property type="match status" value="1"/>
</dbReference>
<evidence type="ECO:0000259" key="1">
    <source>
        <dbReference type="PROSITE" id="PS50056"/>
    </source>
</evidence>
<proteinExistence type="predicted"/>
<reference evidence="2" key="2">
    <citation type="submission" date="2022-06" db="UniProtKB">
        <authorList>
            <consortium name="EnsemblMetazoa"/>
        </authorList>
    </citation>
    <scope>IDENTIFICATION</scope>
</reference>
<dbReference type="RefSeq" id="XP_003247038.1">
    <property type="nucleotide sequence ID" value="XM_003246990.3"/>
</dbReference>
<name>A0A8R2A9R4_ACYPI</name>
<evidence type="ECO:0000313" key="3">
    <source>
        <dbReference type="Proteomes" id="UP000007819"/>
    </source>
</evidence>
<dbReference type="SUPFAM" id="SSF52799">
    <property type="entry name" value="(Phosphotyrosine protein) phosphatases II"/>
    <property type="match status" value="1"/>
</dbReference>
<dbReference type="InterPro" id="IPR016130">
    <property type="entry name" value="Tyr_Pase_AS"/>
</dbReference>
<dbReference type="PANTHER" id="PTHR10367">
    <property type="entry name" value="MRNA-CAPPING ENZYME"/>
    <property type="match status" value="1"/>
</dbReference>
<dbReference type="GeneID" id="100169498"/>
<dbReference type="PROSITE" id="PS00383">
    <property type="entry name" value="TYR_PHOSPHATASE_1"/>
    <property type="match status" value="1"/>
</dbReference>
<dbReference type="Gene3D" id="3.90.190.10">
    <property type="entry name" value="Protein tyrosine phosphatase superfamily"/>
    <property type="match status" value="1"/>
</dbReference>
<dbReference type="EnsemblMetazoa" id="XM_003246990.4">
    <property type="protein sequence ID" value="XP_003247038.1"/>
    <property type="gene ID" value="LOC100169498"/>
</dbReference>
<dbReference type="InterPro" id="IPR029021">
    <property type="entry name" value="Prot-tyrosine_phosphatase-like"/>
</dbReference>
<dbReference type="OrthoDB" id="200924at2759"/>
<sequence>MSGFNHYGHNGSSQRQSNNSLQIPKNWMNCPSIATHSVADSFVTFKTPLDYKYDNKIAIMKRFNPQMVFSHMYSYQQSIGLWIDLTNTTRYYSQFEIEDMGCAYVKIPCVGHGDLPNRQVVDLFLNICYNFLENNLSQFIGVHCTHGFNRTGFLIVSYLIEVLNYDVRSAIHHFAAARPPGIYRQNYIDELYRRYSNEAPTMAPKPHWIH</sequence>
<evidence type="ECO:0000313" key="2">
    <source>
        <dbReference type="EnsemblMetazoa" id="XP_003247038.1"/>
    </source>
</evidence>
<keyword evidence="3" id="KW-1185">Reference proteome</keyword>
<reference evidence="3" key="1">
    <citation type="submission" date="2010-06" db="EMBL/GenBank/DDBJ databases">
        <authorList>
            <person name="Jiang H."/>
            <person name="Abraham K."/>
            <person name="Ali S."/>
            <person name="Alsbrooks S.L."/>
            <person name="Anim B.N."/>
            <person name="Anosike U.S."/>
            <person name="Attaway T."/>
            <person name="Bandaranaike D.P."/>
            <person name="Battles P.K."/>
            <person name="Bell S.N."/>
            <person name="Bell A.V."/>
            <person name="Beltran B."/>
            <person name="Bickham C."/>
            <person name="Bustamante Y."/>
            <person name="Caleb T."/>
            <person name="Canada A."/>
            <person name="Cardenas V."/>
            <person name="Carter K."/>
            <person name="Chacko J."/>
            <person name="Chandrabose M.N."/>
            <person name="Chavez D."/>
            <person name="Chavez A."/>
            <person name="Chen L."/>
            <person name="Chu H.-S."/>
            <person name="Claassen K.J."/>
            <person name="Cockrell R."/>
            <person name="Collins M."/>
            <person name="Cooper J.A."/>
            <person name="Cree A."/>
            <person name="Curry S.M."/>
            <person name="Da Y."/>
            <person name="Dao M.D."/>
            <person name="Das B."/>
            <person name="Davila M.-L."/>
            <person name="Davy-Carroll L."/>
            <person name="Denson S."/>
            <person name="Dinh H."/>
            <person name="Ebong V.E."/>
            <person name="Edwards J.R."/>
            <person name="Egan A."/>
            <person name="El-Daye J."/>
            <person name="Escobedo L."/>
            <person name="Fernandez S."/>
            <person name="Fernando P.R."/>
            <person name="Flagg N."/>
            <person name="Forbes L.D."/>
            <person name="Fowler R.G."/>
            <person name="Fu Q."/>
            <person name="Gabisi R.A."/>
            <person name="Ganer J."/>
            <person name="Garbino Pronczuk A."/>
            <person name="Garcia R.M."/>
            <person name="Garner T."/>
            <person name="Garrett T.E."/>
            <person name="Gonzalez D.A."/>
            <person name="Hamid H."/>
            <person name="Hawkins E.S."/>
            <person name="Hirani K."/>
            <person name="Hogues M.E."/>
            <person name="Hollins B."/>
            <person name="Hsiao C.-H."/>
            <person name="Jabil R."/>
            <person name="James M.L."/>
            <person name="Jhangiani S.N."/>
            <person name="Johnson B."/>
            <person name="Johnson Q."/>
            <person name="Joshi V."/>
            <person name="Kalu J.B."/>
            <person name="Kam C."/>
            <person name="Kashfia A."/>
            <person name="Keebler J."/>
            <person name="Kisamo H."/>
            <person name="Kovar C.L."/>
            <person name="Lago L.A."/>
            <person name="Lai C.-Y."/>
            <person name="Laidlaw J."/>
            <person name="Lara F."/>
            <person name="Le T.-K."/>
            <person name="Lee S.L."/>
            <person name="Legall F.H."/>
            <person name="Lemon S.J."/>
            <person name="Lewis L.R."/>
            <person name="Li B."/>
            <person name="Liu Y."/>
            <person name="Liu Y.-S."/>
            <person name="Lopez J."/>
            <person name="Lozado R.J."/>
            <person name="Lu J."/>
            <person name="Madu R.C."/>
            <person name="Maheshwari M."/>
            <person name="Maheshwari R."/>
            <person name="Malloy K."/>
            <person name="Martinez E."/>
            <person name="Mathew T."/>
            <person name="Mercado I.C."/>
            <person name="Mercado C."/>
            <person name="Meyer B."/>
            <person name="Montgomery K."/>
            <person name="Morgan M.B."/>
            <person name="Munidasa M."/>
            <person name="Nazareth L.V."/>
            <person name="Nelson J."/>
            <person name="Ng B.M."/>
            <person name="Nguyen N.B."/>
            <person name="Nguyen P.Q."/>
            <person name="Nguyen T."/>
            <person name="Obregon M."/>
            <person name="Okwuonu G.O."/>
            <person name="Onwere C.G."/>
            <person name="Orozco G."/>
            <person name="Parra A."/>
            <person name="Patel S."/>
            <person name="Patil S."/>
            <person name="Perez A."/>
            <person name="Perez Y."/>
            <person name="Pham C."/>
            <person name="Primus E.L."/>
            <person name="Pu L.-L."/>
            <person name="Puazo M."/>
            <person name="Qin X."/>
            <person name="Quiroz J.B."/>
            <person name="Reese J."/>
            <person name="Richards S."/>
            <person name="Rives C.M."/>
            <person name="Robberts R."/>
            <person name="Ruiz S.J."/>
            <person name="Ruiz M.J."/>
            <person name="Santibanez J."/>
            <person name="Schneider B.W."/>
            <person name="Sisson I."/>
            <person name="Smith M."/>
            <person name="Sodergren E."/>
            <person name="Song X.-Z."/>
            <person name="Song B.B."/>
            <person name="Summersgill H."/>
            <person name="Thelus R."/>
            <person name="Thornton R.D."/>
            <person name="Trejos Z.Y."/>
            <person name="Usmani K."/>
            <person name="Vattathil S."/>
            <person name="Villasana D."/>
            <person name="Walker D.L."/>
            <person name="Wang S."/>
            <person name="Wang K."/>
            <person name="White C.S."/>
            <person name="Williams A.C."/>
            <person name="Williamson J."/>
            <person name="Wilson K."/>
            <person name="Woghiren I.O."/>
            <person name="Woodworth J.R."/>
            <person name="Worley K.C."/>
            <person name="Wright R.A."/>
            <person name="Wu W."/>
            <person name="Young L."/>
            <person name="Zhang L."/>
            <person name="Zhang J."/>
            <person name="Zhu Y."/>
            <person name="Muzny D.M."/>
            <person name="Weinstock G."/>
            <person name="Gibbs R.A."/>
        </authorList>
    </citation>
    <scope>NUCLEOTIDE SEQUENCE [LARGE SCALE GENOMIC DNA]</scope>
    <source>
        <strain evidence="3">LSR1</strain>
    </source>
</reference>
<protein>
    <recommendedName>
        <fullName evidence="1">Tyrosine specific protein phosphatases domain-containing protein</fullName>
    </recommendedName>
</protein>
<feature type="domain" description="Tyrosine specific protein phosphatases" evidence="1">
    <location>
        <begin position="122"/>
        <end position="189"/>
    </location>
</feature>
<dbReference type="AlphaFoldDB" id="A0A8R2A9R4"/>
<dbReference type="Pfam" id="PF00782">
    <property type="entry name" value="DSPc"/>
    <property type="match status" value="1"/>
</dbReference>